<comment type="subcellular location">
    <subcellularLocation>
        <location evidence="1">Cell membrane</location>
        <topology evidence="1">Multi-pass membrane protein</topology>
    </subcellularLocation>
</comment>
<dbReference type="PANTHER" id="PTHR33778:SF1">
    <property type="entry name" value="MAGNESIUM TRANSPORTER YHID-RELATED"/>
    <property type="match status" value="1"/>
</dbReference>
<evidence type="ECO:0000259" key="8">
    <source>
        <dbReference type="Pfam" id="PF02308"/>
    </source>
</evidence>
<evidence type="ECO:0000256" key="7">
    <source>
        <dbReference type="SAM" id="Phobius"/>
    </source>
</evidence>
<dbReference type="PANTHER" id="PTHR33778">
    <property type="entry name" value="PROTEIN MGTC"/>
    <property type="match status" value="1"/>
</dbReference>
<evidence type="ECO:0000256" key="3">
    <source>
        <dbReference type="ARBA" id="ARBA00022475"/>
    </source>
</evidence>
<name>A0A1T4P5T2_9FUSO</name>
<dbReference type="PRINTS" id="PR01837">
    <property type="entry name" value="MGTCSAPBPROT"/>
</dbReference>
<comment type="similarity">
    <text evidence="2">Belongs to the MgtC/SapB family.</text>
</comment>
<sequence>MNLETIFLRLILSTILGGIFGLERELKNKPAGFITLILVSLGATAIALIHEELVMKKIEFIKLNPHLVNGFDFYDVKLPGQVITGVGFIGGGVIIYNKDKVSGLTTAALLWITAAMGLAIGYGFIFLSFSIFFIVIITLILMRLIEEKYIFKLRKKILKKDEDDL</sequence>
<evidence type="ECO:0000256" key="4">
    <source>
        <dbReference type="ARBA" id="ARBA00022692"/>
    </source>
</evidence>
<proteinExistence type="inferred from homology"/>
<feature type="transmembrane region" description="Helical" evidence="7">
    <location>
        <begin position="31"/>
        <end position="50"/>
    </location>
</feature>
<dbReference type="RefSeq" id="WP_078694239.1">
    <property type="nucleotide sequence ID" value="NZ_FUWX01000013.1"/>
</dbReference>
<evidence type="ECO:0000256" key="2">
    <source>
        <dbReference type="ARBA" id="ARBA00009298"/>
    </source>
</evidence>
<dbReference type="InterPro" id="IPR049177">
    <property type="entry name" value="MgtC_SapB_SrpB_YhiD_N"/>
</dbReference>
<reference evidence="9 10" key="1">
    <citation type="submission" date="2017-02" db="EMBL/GenBank/DDBJ databases">
        <authorList>
            <person name="Peterson S.W."/>
        </authorList>
    </citation>
    <scope>NUCLEOTIDE SEQUENCE [LARGE SCALE GENOMIC DNA]</scope>
    <source>
        <strain evidence="9 10">ATCC 700028</strain>
    </source>
</reference>
<evidence type="ECO:0000313" key="10">
    <source>
        <dbReference type="Proteomes" id="UP000191153"/>
    </source>
</evidence>
<dbReference type="GO" id="GO:0005886">
    <property type="term" value="C:plasma membrane"/>
    <property type="evidence" value="ECO:0007669"/>
    <property type="project" value="UniProtKB-SubCell"/>
</dbReference>
<dbReference type="OrthoDB" id="9811198at2"/>
<feature type="transmembrane region" description="Helical" evidence="7">
    <location>
        <begin position="6"/>
        <end position="22"/>
    </location>
</feature>
<keyword evidence="10" id="KW-1185">Reference proteome</keyword>
<feature type="domain" description="MgtC/SapB/SrpB/YhiD N-terminal" evidence="8">
    <location>
        <begin position="10"/>
        <end position="147"/>
    </location>
</feature>
<evidence type="ECO:0000313" key="9">
    <source>
        <dbReference type="EMBL" id="SJZ86606.1"/>
    </source>
</evidence>
<accession>A0A1T4P5T2</accession>
<dbReference type="Proteomes" id="UP000191153">
    <property type="component" value="Unassembled WGS sequence"/>
</dbReference>
<keyword evidence="3" id="KW-1003">Cell membrane</keyword>
<feature type="transmembrane region" description="Helical" evidence="7">
    <location>
        <begin position="126"/>
        <end position="145"/>
    </location>
</feature>
<dbReference type="InterPro" id="IPR003416">
    <property type="entry name" value="MgtC/SapB/SrpB/YhiD_fam"/>
</dbReference>
<dbReference type="Pfam" id="PF02308">
    <property type="entry name" value="MgtC"/>
    <property type="match status" value="1"/>
</dbReference>
<dbReference type="STRING" id="180163.SAMN02745174_01776"/>
<dbReference type="EMBL" id="FUWX01000013">
    <property type="protein sequence ID" value="SJZ86606.1"/>
    <property type="molecule type" value="Genomic_DNA"/>
</dbReference>
<evidence type="ECO:0000256" key="5">
    <source>
        <dbReference type="ARBA" id="ARBA00022989"/>
    </source>
</evidence>
<keyword evidence="6 7" id="KW-0472">Membrane</keyword>
<evidence type="ECO:0000256" key="6">
    <source>
        <dbReference type="ARBA" id="ARBA00023136"/>
    </source>
</evidence>
<feature type="transmembrane region" description="Helical" evidence="7">
    <location>
        <begin position="78"/>
        <end position="96"/>
    </location>
</feature>
<dbReference type="AlphaFoldDB" id="A0A1T4P5T2"/>
<gene>
    <name evidence="9" type="ORF">SAMN02745174_01776</name>
</gene>
<organism evidence="9 10">
    <name type="scientific">Cetobacterium ceti</name>
    <dbReference type="NCBI Taxonomy" id="180163"/>
    <lineage>
        <taxon>Bacteria</taxon>
        <taxon>Fusobacteriati</taxon>
        <taxon>Fusobacteriota</taxon>
        <taxon>Fusobacteriia</taxon>
        <taxon>Fusobacteriales</taxon>
        <taxon>Fusobacteriaceae</taxon>
        <taxon>Cetobacterium</taxon>
    </lineage>
</organism>
<evidence type="ECO:0000256" key="1">
    <source>
        <dbReference type="ARBA" id="ARBA00004651"/>
    </source>
</evidence>
<protein>
    <submittedName>
        <fullName evidence="9">Putative Mg2+ transporter-C (MgtC) family protein</fullName>
    </submittedName>
</protein>
<keyword evidence="4 7" id="KW-0812">Transmembrane</keyword>
<keyword evidence="5 7" id="KW-1133">Transmembrane helix</keyword>
<feature type="transmembrane region" description="Helical" evidence="7">
    <location>
        <begin position="103"/>
        <end position="120"/>
    </location>
</feature>